<dbReference type="InParanoid" id="A0A1B7NFQ3"/>
<proteinExistence type="predicted"/>
<dbReference type="Proteomes" id="UP000092154">
    <property type="component" value="Unassembled WGS sequence"/>
</dbReference>
<feature type="region of interest" description="Disordered" evidence="1">
    <location>
        <begin position="139"/>
        <end position="169"/>
    </location>
</feature>
<dbReference type="AlphaFoldDB" id="A0A1B7NFQ3"/>
<organism evidence="2 3">
    <name type="scientific">Rhizopogon vinicolor AM-OR11-026</name>
    <dbReference type="NCBI Taxonomy" id="1314800"/>
    <lineage>
        <taxon>Eukaryota</taxon>
        <taxon>Fungi</taxon>
        <taxon>Dikarya</taxon>
        <taxon>Basidiomycota</taxon>
        <taxon>Agaricomycotina</taxon>
        <taxon>Agaricomycetes</taxon>
        <taxon>Agaricomycetidae</taxon>
        <taxon>Boletales</taxon>
        <taxon>Suillineae</taxon>
        <taxon>Rhizopogonaceae</taxon>
        <taxon>Rhizopogon</taxon>
    </lineage>
</organism>
<evidence type="ECO:0000256" key="1">
    <source>
        <dbReference type="SAM" id="MobiDB-lite"/>
    </source>
</evidence>
<dbReference type="InterPro" id="IPR012337">
    <property type="entry name" value="RNaseH-like_sf"/>
</dbReference>
<keyword evidence="3" id="KW-1185">Reference proteome</keyword>
<feature type="region of interest" description="Disordered" evidence="1">
    <location>
        <begin position="1"/>
        <end position="24"/>
    </location>
</feature>
<evidence type="ECO:0000313" key="2">
    <source>
        <dbReference type="EMBL" id="OAX43629.1"/>
    </source>
</evidence>
<accession>A0A1B7NFQ3</accession>
<name>A0A1B7NFQ3_9AGAM</name>
<sequence length="259" mass="28818">MNSISTRQRWRRSPQSGTAQKKWEPDVEICIAENTEDALQEDTLAREDLRAYSDGSAVEGGVGGAAVLMKGEEVVREIRFYLGTDKEHTAYDGEQVGMILAVQLLKEEGGGDPYDDGRKLIIRWSPGHNGLLGNKAADEQAKRAAWGDTSEGPDLPKSLRSKAGTPKSLPISKSALKQVHRKIKKDAENIMRHSPRFPALQAIDASAPSKKFAEITERLPRRHSLLLFQLRTGHVPLNKYLHRISKSDTARCPKCQERD</sequence>
<dbReference type="OrthoDB" id="3265969at2759"/>
<protein>
    <submittedName>
        <fullName evidence="2">Uncharacterized protein</fullName>
    </submittedName>
</protein>
<feature type="compositionally biased region" description="Polar residues" evidence="1">
    <location>
        <begin position="1"/>
        <end position="19"/>
    </location>
</feature>
<evidence type="ECO:0000313" key="3">
    <source>
        <dbReference type="Proteomes" id="UP000092154"/>
    </source>
</evidence>
<gene>
    <name evidence="2" type="ORF">K503DRAFT_853199</name>
</gene>
<reference evidence="2 3" key="1">
    <citation type="submission" date="2016-06" db="EMBL/GenBank/DDBJ databases">
        <title>Comparative genomics of the ectomycorrhizal sister species Rhizopogon vinicolor and Rhizopogon vesiculosus (Basidiomycota: Boletales) reveals a divergence of the mating type B locus.</title>
        <authorList>
            <consortium name="DOE Joint Genome Institute"/>
            <person name="Mujic A.B."/>
            <person name="Kuo A."/>
            <person name="Tritt A."/>
            <person name="Lipzen A."/>
            <person name="Chen C."/>
            <person name="Johnson J."/>
            <person name="Sharma A."/>
            <person name="Barry K."/>
            <person name="Grigoriev I.V."/>
            <person name="Spatafora J.W."/>
        </authorList>
    </citation>
    <scope>NUCLEOTIDE SEQUENCE [LARGE SCALE GENOMIC DNA]</scope>
    <source>
        <strain evidence="2 3">AM-OR11-026</strain>
    </source>
</reference>
<dbReference type="STRING" id="1314800.A0A1B7NFQ3"/>
<dbReference type="EMBL" id="KV448135">
    <property type="protein sequence ID" value="OAX43629.1"/>
    <property type="molecule type" value="Genomic_DNA"/>
</dbReference>
<dbReference type="SUPFAM" id="SSF53098">
    <property type="entry name" value="Ribonuclease H-like"/>
    <property type="match status" value="1"/>
</dbReference>